<dbReference type="RefSeq" id="WP_035124905.1">
    <property type="nucleotide sequence ID" value="NZ_JRHH01000002.1"/>
</dbReference>
<protein>
    <submittedName>
        <fullName evidence="1">Uncharacterized protein</fullName>
    </submittedName>
</protein>
<dbReference type="AlphaFoldDB" id="A0A095SWN4"/>
<keyword evidence="2" id="KW-1185">Reference proteome</keyword>
<organism evidence="1 2">
    <name type="scientific">Flavobacterium aquatile LMG 4008 = ATCC 11947</name>
    <dbReference type="NCBI Taxonomy" id="1453498"/>
    <lineage>
        <taxon>Bacteria</taxon>
        <taxon>Pseudomonadati</taxon>
        <taxon>Bacteroidota</taxon>
        <taxon>Flavobacteriia</taxon>
        <taxon>Flavobacteriales</taxon>
        <taxon>Flavobacteriaceae</taxon>
        <taxon>Flavobacterium</taxon>
    </lineage>
</organism>
<dbReference type="Proteomes" id="UP000029554">
    <property type="component" value="Unassembled WGS sequence"/>
</dbReference>
<evidence type="ECO:0000313" key="1">
    <source>
        <dbReference type="EMBL" id="KGD68987.1"/>
    </source>
</evidence>
<dbReference type="STRING" id="1453498.LG45_04945"/>
<name>A0A095SWN4_9FLAO</name>
<accession>A0A095SWN4</accession>
<comment type="caution">
    <text evidence="1">The sequence shown here is derived from an EMBL/GenBank/DDBJ whole genome shotgun (WGS) entry which is preliminary data.</text>
</comment>
<proteinExistence type="predicted"/>
<reference evidence="1 2" key="1">
    <citation type="submission" date="2014-09" db="EMBL/GenBank/DDBJ databases">
        <title>Whole Genome Shotgun of Flavobacterium aquatile LMG 4008.</title>
        <authorList>
            <person name="Gale A.N."/>
            <person name="Pipes S.E."/>
            <person name="Newman J.D."/>
        </authorList>
    </citation>
    <scope>NUCLEOTIDE SEQUENCE [LARGE SCALE GENOMIC DNA]</scope>
    <source>
        <strain evidence="1 2">LMG 4008</strain>
    </source>
</reference>
<sequence>MKKIDPLTSEEFIAKKKSQRFATPENRIKYNNQLATDLRESRAIIDKKINLNHRILLKELDGKDEVILHEMYLEGRGFSFLVFNHIVEHQGVNRNCIYEFIIIILENNHIKIIRNERF</sequence>
<dbReference type="EMBL" id="JRHH01000002">
    <property type="protein sequence ID" value="KGD68987.1"/>
    <property type="molecule type" value="Genomic_DNA"/>
</dbReference>
<dbReference type="eggNOG" id="ENOG5033DZD">
    <property type="taxonomic scope" value="Bacteria"/>
</dbReference>
<evidence type="ECO:0000313" key="2">
    <source>
        <dbReference type="Proteomes" id="UP000029554"/>
    </source>
</evidence>
<gene>
    <name evidence="1" type="ORF">LG45_04945</name>
</gene>
<dbReference type="OrthoDB" id="1367260at2"/>